<keyword evidence="2" id="KW-1185">Reference proteome</keyword>
<sequence length="326" mass="36527">MESGTREKARNVLKRILAAASYEIKDLEVPPELDFSAVGNGAPLVVLCSDDPEMIEYFDSMTYHLYTGDEDPVCLKLLFTLNPAVRTEDCIQWGPEEFARYAGEAVLAEVLGESLVLDFDHPVLAAPVQQARPEETAPAVGGEEPEEGPMLPHLPLQVTEKRACGIAGLHGSAKCRFIPYWNYHYTSTGEREVKDRLVSFESEGSGAINAINGLKMEIDPRDIKRIPVPFGSEIVPARLLREDVEEQIIRDVVDRLTQRVRFRYEKGDAIFYEEKTLKPDRNDIKVDLEVVYVPVWQVRGGSKIVEVNGFTGEILSMPMDEGVEFL</sequence>
<gene>
    <name evidence="1" type="ORF">SAMN04488571_104141</name>
</gene>
<dbReference type="RefSeq" id="WP_066957440.1">
    <property type="nucleotide sequence ID" value="NZ_BCNX01000007.1"/>
</dbReference>
<dbReference type="Proteomes" id="UP000326500">
    <property type="component" value="Unassembled WGS sequence"/>
</dbReference>
<proteinExistence type="predicted"/>
<dbReference type="OrthoDB" id="147087at2157"/>
<dbReference type="STRING" id="2200.GCA_001571405_01413"/>
<accession>A0A1G8ZF28</accession>
<dbReference type="EMBL" id="FNFT01000004">
    <property type="protein sequence ID" value="SDK13661.1"/>
    <property type="molecule type" value="Genomic_DNA"/>
</dbReference>
<protein>
    <submittedName>
        <fullName evidence="1">Uncharacterized protein</fullName>
    </submittedName>
</protein>
<reference evidence="1 2" key="1">
    <citation type="submission" date="2016-10" db="EMBL/GenBank/DDBJ databases">
        <authorList>
            <person name="Varghese N."/>
            <person name="Submissions S."/>
        </authorList>
    </citation>
    <scope>NUCLEOTIDE SEQUENCE [LARGE SCALE GENOMIC DNA]</scope>
    <source>
        <strain evidence="1 2">DSM 2373</strain>
    </source>
</reference>
<name>A0A1G8ZF28_9EURY</name>
<dbReference type="AlphaFoldDB" id="A0A1G8ZF28"/>
<organism evidence="1 2">
    <name type="scientific">Methanoculleus thermophilus</name>
    <dbReference type="NCBI Taxonomy" id="2200"/>
    <lineage>
        <taxon>Archaea</taxon>
        <taxon>Methanobacteriati</taxon>
        <taxon>Methanobacteriota</taxon>
        <taxon>Stenosarchaea group</taxon>
        <taxon>Methanomicrobia</taxon>
        <taxon>Methanomicrobiales</taxon>
        <taxon>Methanomicrobiaceae</taxon>
        <taxon>Methanoculleus</taxon>
    </lineage>
</organism>
<evidence type="ECO:0000313" key="1">
    <source>
        <dbReference type="EMBL" id="SDK13661.1"/>
    </source>
</evidence>
<evidence type="ECO:0000313" key="2">
    <source>
        <dbReference type="Proteomes" id="UP000326500"/>
    </source>
</evidence>